<dbReference type="PROSITE" id="PS51898">
    <property type="entry name" value="TYR_RECOMBINASE"/>
    <property type="match status" value="1"/>
</dbReference>
<evidence type="ECO:0000259" key="7">
    <source>
        <dbReference type="PROSITE" id="PS51900"/>
    </source>
</evidence>
<dbReference type="EMBL" id="JAUDDZ010000002">
    <property type="protein sequence ID" value="MDM8274358.1"/>
    <property type="molecule type" value="Genomic_DNA"/>
</dbReference>
<keyword evidence="3" id="KW-0233">DNA recombination</keyword>
<dbReference type="InterPro" id="IPR010998">
    <property type="entry name" value="Integrase_recombinase_N"/>
</dbReference>
<evidence type="ECO:0000256" key="3">
    <source>
        <dbReference type="ARBA" id="ARBA00023172"/>
    </source>
</evidence>
<keyword evidence="2 4" id="KW-0238">DNA-binding</keyword>
<proteinExistence type="inferred from homology"/>
<evidence type="ECO:0000313" key="8">
    <source>
        <dbReference type="EMBL" id="MDM8274358.1"/>
    </source>
</evidence>
<accession>A0ABT7V786</accession>
<feature type="compositionally biased region" description="Low complexity" evidence="5">
    <location>
        <begin position="453"/>
        <end position="467"/>
    </location>
</feature>
<evidence type="ECO:0000313" key="9">
    <source>
        <dbReference type="Proteomes" id="UP001529421"/>
    </source>
</evidence>
<reference evidence="9" key="1">
    <citation type="submission" date="2023-06" db="EMBL/GenBank/DDBJ databases">
        <title>Identification and characterization of horizontal gene transfer across gut microbiota members of farm animals based on homology search.</title>
        <authorList>
            <person name="Zeman M."/>
            <person name="Kubasova T."/>
            <person name="Jahodarova E."/>
            <person name="Nykrynova M."/>
            <person name="Rychlik I."/>
        </authorList>
    </citation>
    <scope>NUCLEOTIDE SEQUENCE [LARGE SCALE GENOMIC DNA]</scope>
    <source>
        <strain evidence="9">154_Feed</strain>
    </source>
</reference>
<gene>
    <name evidence="8" type="ORF">QUW28_02420</name>
</gene>
<evidence type="ECO:0000256" key="5">
    <source>
        <dbReference type="SAM" id="MobiDB-lite"/>
    </source>
</evidence>
<protein>
    <submittedName>
        <fullName evidence="8">Tyrosine-type recombinase/integrase</fullName>
    </submittedName>
</protein>
<evidence type="ECO:0000256" key="1">
    <source>
        <dbReference type="ARBA" id="ARBA00008857"/>
    </source>
</evidence>
<name>A0ABT7V786_9ACTN</name>
<feature type="region of interest" description="Disordered" evidence="5">
    <location>
        <begin position="435"/>
        <end position="482"/>
    </location>
</feature>
<comment type="caution">
    <text evidence="8">The sequence shown here is derived from an EMBL/GenBank/DDBJ whole genome shotgun (WGS) entry which is preliminary data.</text>
</comment>
<dbReference type="SUPFAM" id="SSF56349">
    <property type="entry name" value="DNA breaking-rejoining enzymes"/>
    <property type="match status" value="1"/>
</dbReference>
<feature type="compositionally biased region" description="Basic and acidic residues" evidence="5">
    <location>
        <begin position="469"/>
        <end position="482"/>
    </location>
</feature>
<dbReference type="InterPro" id="IPR002104">
    <property type="entry name" value="Integrase_catalytic"/>
</dbReference>
<dbReference type="PROSITE" id="PS51900">
    <property type="entry name" value="CB"/>
    <property type="match status" value="1"/>
</dbReference>
<dbReference type="Proteomes" id="UP001529421">
    <property type="component" value="Unassembled WGS sequence"/>
</dbReference>
<dbReference type="Gene3D" id="1.10.150.130">
    <property type="match status" value="1"/>
</dbReference>
<evidence type="ECO:0000256" key="4">
    <source>
        <dbReference type="PROSITE-ProRule" id="PRU01248"/>
    </source>
</evidence>
<dbReference type="Gene3D" id="1.10.443.10">
    <property type="entry name" value="Intergrase catalytic core"/>
    <property type="match status" value="1"/>
</dbReference>
<keyword evidence="9" id="KW-1185">Reference proteome</keyword>
<feature type="domain" description="Tyr recombinase" evidence="6">
    <location>
        <begin position="237"/>
        <end position="429"/>
    </location>
</feature>
<dbReference type="InterPro" id="IPR050090">
    <property type="entry name" value="Tyrosine_recombinase_XerCD"/>
</dbReference>
<dbReference type="Pfam" id="PF00589">
    <property type="entry name" value="Phage_integrase"/>
    <property type="match status" value="1"/>
</dbReference>
<evidence type="ECO:0000259" key="6">
    <source>
        <dbReference type="PROSITE" id="PS51898"/>
    </source>
</evidence>
<comment type="similarity">
    <text evidence="1">Belongs to the 'phage' integrase family.</text>
</comment>
<dbReference type="RefSeq" id="WP_289544284.1">
    <property type="nucleotide sequence ID" value="NZ_JAUDDZ010000002.1"/>
</dbReference>
<feature type="domain" description="Core-binding (CB)" evidence="7">
    <location>
        <begin position="94"/>
        <end position="178"/>
    </location>
</feature>
<dbReference type="CDD" id="cd01189">
    <property type="entry name" value="INT_ICEBs1_C_like"/>
    <property type="match status" value="1"/>
</dbReference>
<sequence>MSYGDGSIFEIKKPDGKSYNPKRWRICLSYRVEEELEDGTTKTRRKKVQRNYTGTKTGAREFRDQLVAERDENGRLYSEIEAEQKKLEEAKEEITLNTMIPLWDGARRTAGKASERVLKEGVRWLGHVTKHIGDVPLKDITPQMVEATYAAIREERGLSGTSMNHIHQLLKSVFQKAIDYDYIYKNPCAHVVAPRRDDPKRSALTIEEGARLMGEVDKAEAEAYARIDEKEAHRAYREKHGIARERKAFRGLHHIGNITAVRIGLATGMRRGEVFALSWENVDLERRTLRVCQSITYERQIKTPKTQAGIRTLAIDATTASHLATWKERQAAELAKIGVKQTGKTPVCCSDTGSWYRIDTFDNWWRAWRKEHGFEGLKFHELRHTQATQLLANGVDVKTVQTRLGHASASITLGWYAHAIPEKDHEAADLLGAILSGTKPQDNAAKEEEKSPEMSPETESSRMSPRRSWSREKKAGQPPEKS</sequence>
<dbReference type="InterPro" id="IPR044068">
    <property type="entry name" value="CB"/>
</dbReference>
<dbReference type="InterPro" id="IPR013762">
    <property type="entry name" value="Integrase-like_cat_sf"/>
</dbReference>
<evidence type="ECO:0000256" key="2">
    <source>
        <dbReference type="ARBA" id="ARBA00023125"/>
    </source>
</evidence>
<dbReference type="PANTHER" id="PTHR30349:SF64">
    <property type="entry name" value="PROPHAGE INTEGRASE INTD-RELATED"/>
    <property type="match status" value="1"/>
</dbReference>
<dbReference type="InterPro" id="IPR011010">
    <property type="entry name" value="DNA_brk_join_enz"/>
</dbReference>
<dbReference type="PANTHER" id="PTHR30349">
    <property type="entry name" value="PHAGE INTEGRASE-RELATED"/>
    <property type="match status" value="1"/>
</dbReference>
<organism evidence="8 9">
    <name type="scientific">Enorma phocaeensis</name>
    <dbReference type="NCBI Taxonomy" id="1871019"/>
    <lineage>
        <taxon>Bacteria</taxon>
        <taxon>Bacillati</taxon>
        <taxon>Actinomycetota</taxon>
        <taxon>Coriobacteriia</taxon>
        <taxon>Coriobacteriales</taxon>
        <taxon>Coriobacteriaceae</taxon>
        <taxon>Enorma</taxon>
    </lineage>
</organism>